<organism evidence="8 9">
    <name type="scientific">Ophiocordyceps polyrhachis-furcata BCC 54312</name>
    <dbReference type="NCBI Taxonomy" id="1330021"/>
    <lineage>
        <taxon>Eukaryota</taxon>
        <taxon>Fungi</taxon>
        <taxon>Dikarya</taxon>
        <taxon>Ascomycota</taxon>
        <taxon>Pezizomycotina</taxon>
        <taxon>Sordariomycetes</taxon>
        <taxon>Hypocreomycetidae</taxon>
        <taxon>Hypocreales</taxon>
        <taxon>Ophiocordycipitaceae</taxon>
        <taxon>Ophiocordyceps</taxon>
    </lineage>
</organism>
<evidence type="ECO:0000256" key="2">
    <source>
        <dbReference type="ARBA" id="ARBA00023015"/>
    </source>
</evidence>
<feature type="compositionally biased region" description="Basic and acidic residues" evidence="6">
    <location>
        <begin position="342"/>
        <end position="351"/>
    </location>
</feature>
<dbReference type="Proteomes" id="UP000253664">
    <property type="component" value="Unassembled WGS sequence"/>
</dbReference>
<keyword evidence="5" id="KW-0539">Nucleus</keyword>
<protein>
    <recommendedName>
        <fullName evidence="7">BHLH domain-containing protein</fullName>
    </recommendedName>
</protein>
<feature type="region of interest" description="Disordered" evidence="6">
    <location>
        <begin position="328"/>
        <end position="451"/>
    </location>
</feature>
<evidence type="ECO:0000313" key="9">
    <source>
        <dbReference type="Proteomes" id="UP000253664"/>
    </source>
</evidence>
<dbReference type="InterPro" id="IPR011598">
    <property type="entry name" value="bHLH_dom"/>
</dbReference>
<sequence length="535" mass="58874">MAPLPSEASGPSPLLPFGYGIEPPSHDSTCTAPVPAPGTPILSETDNQTLHDFFECLSSNQCNDFSLGEGLNASDAWADLPPSLMGTATSFGSQPVAPIRCTHQYNHQYIFSSPPYYQQPRVCHFDHHLVSPTLLPQYHQTSTLSQSHQTPALPLPLQTSTFSHPHHTPDLAHPLQSPTVSHPNQSSYQLYRHSSQDVPSATAAWPQPMPPTPAPQNPLNTQLPFRVSGQLPGQMRHQNIEEFRADTRRSSNAANHSPTMADWMAGPGSMPSLRKPAAIFDDIKWGSDNTFKPAQNYAPEPPHDPTEVTNLDSLQSMFLDIDYSASNTPCNSPVDEGSALVKTEERPQEPSRKKRKSSNGKVVLHQHVDQADDGNDDDDDDKDNDDNGIPRRRRRSRTEGTGTSSSIDAPAAPTKKSRQRKQATNGAAAKAPRENLTDEQKRENHIKSEQKRRTVIRDGFDSLNKLVPSLRVGTFSKSTTLSVAAQWLDEFVGGNDQLTAQLEKLDPEKARSISAKAEEKHNRRVDSKEATVRDG</sequence>
<dbReference type="GO" id="GO:0000978">
    <property type="term" value="F:RNA polymerase II cis-regulatory region sequence-specific DNA binding"/>
    <property type="evidence" value="ECO:0007669"/>
    <property type="project" value="TreeGrafter"/>
</dbReference>
<feature type="region of interest" description="Disordered" evidence="6">
    <location>
        <begin position="514"/>
        <end position="535"/>
    </location>
</feature>
<dbReference type="Pfam" id="PF00010">
    <property type="entry name" value="HLH"/>
    <property type="match status" value="1"/>
</dbReference>
<proteinExistence type="predicted"/>
<feature type="region of interest" description="Disordered" evidence="6">
    <location>
        <begin position="141"/>
        <end position="218"/>
    </location>
</feature>
<dbReference type="GO" id="GO:0005634">
    <property type="term" value="C:nucleus"/>
    <property type="evidence" value="ECO:0007669"/>
    <property type="project" value="UniProtKB-SubCell"/>
</dbReference>
<dbReference type="STRING" id="1330021.A0A367LSD6"/>
<feature type="compositionally biased region" description="Pro residues" evidence="6">
    <location>
        <begin position="207"/>
        <end position="216"/>
    </location>
</feature>
<keyword evidence="3" id="KW-0238">DNA-binding</keyword>
<dbReference type="InterPro" id="IPR052207">
    <property type="entry name" value="Max-like/E-box_TFs"/>
</dbReference>
<dbReference type="GO" id="GO:0000981">
    <property type="term" value="F:DNA-binding transcription factor activity, RNA polymerase II-specific"/>
    <property type="evidence" value="ECO:0007669"/>
    <property type="project" value="TreeGrafter"/>
</dbReference>
<accession>A0A367LSD6</accession>
<dbReference type="EMBL" id="LKCN02000001">
    <property type="protein sequence ID" value="RCI17366.1"/>
    <property type="molecule type" value="Genomic_DNA"/>
</dbReference>
<dbReference type="GO" id="GO:0046983">
    <property type="term" value="F:protein dimerization activity"/>
    <property type="evidence" value="ECO:0007669"/>
    <property type="project" value="InterPro"/>
</dbReference>
<evidence type="ECO:0000256" key="6">
    <source>
        <dbReference type="SAM" id="MobiDB-lite"/>
    </source>
</evidence>
<evidence type="ECO:0000256" key="5">
    <source>
        <dbReference type="ARBA" id="ARBA00023242"/>
    </source>
</evidence>
<evidence type="ECO:0000256" key="4">
    <source>
        <dbReference type="ARBA" id="ARBA00023163"/>
    </source>
</evidence>
<evidence type="ECO:0000256" key="1">
    <source>
        <dbReference type="ARBA" id="ARBA00004123"/>
    </source>
</evidence>
<feature type="domain" description="BHLH" evidence="7">
    <location>
        <begin position="440"/>
        <end position="491"/>
    </location>
</feature>
<feature type="compositionally biased region" description="Polar residues" evidence="6">
    <location>
        <begin position="176"/>
        <end position="199"/>
    </location>
</feature>
<evidence type="ECO:0000259" key="7">
    <source>
        <dbReference type="PROSITE" id="PS50888"/>
    </source>
</evidence>
<feature type="compositionally biased region" description="Polar residues" evidence="6">
    <location>
        <begin position="141"/>
        <end position="150"/>
    </location>
</feature>
<keyword evidence="2" id="KW-0805">Transcription regulation</keyword>
<dbReference type="InterPro" id="IPR036638">
    <property type="entry name" value="HLH_DNA-bd_sf"/>
</dbReference>
<dbReference type="AlphaFoldDB" id="A0A367LSD6"/>
<dbReference type="Gene3D" id="4.10.280.10">
    <property type="entry name" value="Helix-loop-helix DNA-binding domain"/>
    <property type="match status" value="1"/>
</dbReference>
<keyword evidence="9" id="KW-1185">Reference proteome</keyword>
<comment type="caution">
    <text evidence="8">The sequence shown here is derived from an EMBL/GenBank/DDBJ whole genome shotgun (WGS) entry which is preliminary data.</text>
</comment>
<dbReference type="CDD" id="cd11404">
    <property type="entry name" value="bHLHzip_Mlx_like"/>
    <property type="match status" value="1"/>
</dbReference>
<reference evidence="8 9" key="1">
    <citation type="journal article" date="2015" name="BMC Genomics">
        <title>Insights from the genome of Ophiocordyceps polyrhachis-furcata to pathogenicity and host specificity in insect fungi.</title>
        <authorList>
            <person name="Wichadakul D."/>
            <person name="Kobmoo N."/>
            <person name="Ingsriswang S."/>
            <person name="Tangphatsornruang S."/>
            <person name="Chantasingh D."/>
            <person name="Luangsa-ard J.J."/>
            <person name="Eurwilaichitr L."/>
        </authorList>
    </citation>
    <scope>NUCLEOTIDE SEQUENCE [LARGE SCALE GENOMIC DNA]</scope>
    <source>
        <strain evidence="8 9">BCC 54312</strain>
    </source>
</reference>
<dbReference type="PANTHER" id="PTHR15741">
    <property type="entry name" value="BASIC HELIX-LOOP-HELIX ZIP TRANSCRIPTION FACTOR"/>
    <property type="match status" value="1"/>
</dbReference>
<feature type="compositionally biased region" description="Acidic residues" evidence="6">
    <location>
        <begin position="371"/>
        <end position="386"/>
    </location>
</feature>
<dbReference type="PROSITE" id="PS50888">
    <property type="entry name" value="BHLH"/>
    <property type="match status" value="1"/>
</dbReference>
<dbReference type="OrthoDB" id="5778525at2759"/>
<evidence type="ECO:0000256" key="3">
    <source>
        <dbReference type="ARBA" id="ARBA00023125"/>
    </source>
</evidence>
<name>A0A367LSD6_9HYPO</name>
<comment type="subcellular location">
    <subcellularLocation>
        <location evidence="1">Nucleus</location>
    </subcellularLocation>
</comment>
<evidence type="ECO:0000313" key="8">
    <source>
        <dbReference type="EMBL" id="RCI17366.1"/>
    </source>
</evidence>
<dbReference type="SUPFAM" id="SSF47459">
    <property type="entry name" value="HLH, helix-loop-helix DNA-binding domain"/>
    <property type="match status" value="1"/>
</dbReference>
<gene>
    <name evidence="8" type="ORF">L249_2406</name>
</gene>
<feature type="compositionally biased region" description="Basic and acidic residues" evidence="6">
    <location>
        <begin position="431"/>
        <end position="451"/>
    </location>
</feature>
<keyword evidence="4" id="KW-0804">Transcription</keyword>
<dbReference type="PANTHER" id="PTHR15741:SF27">
    <property type="entry name" value="TRANSCRIPTION FACTOR AP-4"/>
    <property type="match status" value="1"/>
</dbReference>